<evidence type="ECO:0008006" key="3">
    <source>
        <dbReference type="Google" id="ProtNLM"/>
    </source>
</evidence>
<dbReference type="AlphaFoldDB" id="A0A5E7CRI3"/>
<evidence type="ECO:0000313" key="1">
    <source>
        <dbReference type="EMBL" id="VVO07316.1"/>
    </source>
</evidence>
<name>A0A5E7CRI3_PSEFL</name>
<gene>
    <name evidence="1" type="ORF">PS691_03116</name>
</gene>
<evidence type="ECO:0000313" key="2">
    <source>
        <dbReference type="Proteomes" id="UP000337909"/>
    </source>
</evidence>
<dbReference type="Proteomes" id="UP000337909">
    <property type="component" value="Unassembled WGS sequence"/>
</dbReference>
<organism evidence="1 2">
    <name type="scientific">Pseudomonas fluorescens</name>
    <dbReference type="NCBI Taxonomy" id="294"/>
    <lineage>
        <taxon>Bacteria</taxon>
        <taxon>Pseudomonadati</taxon>
        <taxon>Pseudomonadota</taxon>
        <taxon>Gammaproteobacteria</taxon>
        <taxon>Pseudomonadales</taxon>
        <taxon>Pseudomonadaceae</taxon>
        <taxon>Pseudomonas</taxon>
    </lineage>
</organism>
<dbReference type="EMBL" id="CABVHQ010000029">
    <property type="protein sequence ID" value="VVO07316.1"/>
    <property type="molecule type" value="Genomic_DNA"/>
</dbReference>
<proteinExistence type="predicted"/>
<sequence>MQREGVFAENDLSWIVEGPWLSGEAGYLGYTWLNVSAYPYKRKFMQRLDKVLEELERDGSIERLVKRYDLVSPLYSPGGGI</sequence>
<protein>
    <recommendedName>
        <fullName evidence="3">Solute-binding protein family 3/N-terminal domain-containing protein</fullName>
    </recommendedName>
</protein>
<accession>A0A5E7CRI3</accession>
<reference evidence="1 2" key="1">
    <citation type="submission" date="2019-09" db="EMBL/GenBank/DDBJ databases">
        <authorList>
            <person name="Chandra G."/>
            <person name="Truman W A."/>
        </authorList>
    </citation>
    <scope>NUCLEOTIDE SEQUENCE [LARGE SCALE GENOMIC DNA]</scope>
    <source>
        <strain evidence="1">PS691</strain>
    </source>
</reference>